<feature type="compositionally biased region" description="Low complexity" evidence="1">
    <location>
        <begin position="9"/>
        <end position="22"/>
    </location>
</feature>
<evidence type="ECO:0008006" key="4">
    <source>
        <dbReference type="Google" id="ProtNLM"/>
    </source>
</evidence>
<dbReference type="SUPFAM" id="SSF47819">
    <property type="entry name" value="HRDC-like"/>
    <property type="match status" value="1"/>
</dbReference>
<organism evidence="2 3">
    <name type="scientific">Punica granatum</name>
    <name type="common">Pomegranate</name>
    <dbReference type="NCBI Taxonomy" id="22663"/>
    <lineage>
        <taxon>Eukaryota</taxon>
        <taxon>Viridiplantae</taxon>
        <taxon>Streptophyta</taxon>
        <taxon>Embryophyta</taxon>
        <taxon>Tracheophyta</taxon>
        <taxon>Spermatophyta</taxon>
        <taxon>Magnoliopsida</taxon>
        <taxon>eudicotyledons</taxon>
        <taxon>Gunneridae</taxon>
        <taxon>Pentapetalae</taxon>
        <taxon>rosids</taxon>
        <taxon>malvids</taxon>
        <taxon>Myrtales</taxon>
        <taxon>Lythraceae</taxon>
        <taxon>Punica</taxon>
    </lineage>
</organism>
<dbReference type="Gene3D" id="1.20.1250.40">
    <property type="match status" value="1"/>
</dbReference>
<dbReference type="InterPro" id="IPR038324">
    <property type="entry name" value="Rpb4/RPC9_sf"/>
</dbReference>
<reference evidence="3" key="1">
    <citation type="journal article" date="2017" name="Plant J.">
        <title>The pomegranate (Punica granatum L.) genome and the genomics of punicalagin biosynthesis.</title>
        <authorList>
            <person name="Qin G."/>
            <person name="Xu C."/>
            <person name="Ming R."/>
            <person name="Tang H."/>
            <person name="Guyot R."/>
            <person name="Kramer E.M."/>
            <person name="Hu Y."/>
            <person name="Yi X."/>
            <person name="Qi Y."/>
            <person name="Xu X."/>
            <person name="Gao Z."/>
            <person name="Pan H."/>
            <person name="Jian J."/>
            <person name="Tian Y."/>
            <person name="Yue Z."/>
            <person name="Xu Y."/>
        </authorList>
    </citation>
    <scope>NUCLEOTIDE SEQUENCE [LARGE SCALE GENOMIC DNA]</scope>
    <source>
        <strain evidence="3">cv. Dabenzi</strain>
    </source>
</reference>
<dbReference type="InterPro" id="IPR045222">
    <property type="entry name" value="Rpb4-like"/>
</dbReference>
<feature type="region of interest" description="Disordered" evidence="1">
    <location>
        <begin position="74"/>
        <end position="135"/>
    </location>
</feature>
<proteinExistence type="predicted"/>
<evidence type="ECO:0000256" key="1">
    <source>
        <dbReference type="SAM" id="MobiDB-lite"/>
    </source>
</evidence>
<accession>A0A218XMZ0</accession>
<dbReference type="Proteomes" id="UP000197138">
    <property type="component" value="Unassembled WGS sequence"/>
</dbReference>
<feature type="region of interest" description="Disordered" evidence="1">
    <location>
        <begin position="1"/>
        <end position="23"/>
    </location>
</feature>
<gene>
    <name evidence="2" type="ORF">CDL15_Pgr029085</name>
</gene>
<dbReference type="GO" id="GO:0000166">
    <property type="term" value="F:nucleotide binding"/>
    <property type="evidence" value="ECO:0007669"/>
    <property type="project" value="InterPro"/>
</dbReference>
<evidence type="ECO:0000313" key="3">
    <source>
        <dbReference type="Proteomes" id="UP000197138"/>
    </source>
</evidence>
<comment type="caution">
    <text evidence="2">The sequence shown here is derived from an EMBL/GenBank/DDBJ whole genome shotgun (WGS) entry which is preliminary data.</text>
</comment>
<protein>
    <recommendedName>
        <fullName evidence="4">RNA polymerase Rpb4/RPC9 core domain-containing protein</fullName>
    </recommendedName>
</protein>
<name>A0A218XMZ0_PUNGR</name>
<sequence>MSDKGGKGSSLPPKGIKSSLKSTTSNGGIVPLSFSFLGLALSDDRLKDFEVLEVYVACVGTAQGFHFYWSFKGKEDGSTKSKKGRKVQFDSDKVSPKSSGKTESLFSKGNTGKGGKGDNTASTVKKSPSKPPPPLELKVEQELPKNAKCIMDAEALQILQGIQDQMVILSEDPSIKIPATLKEHGVTEGEICVIANVGPETADEVFALVPSLKGKKEKLMEPLKGVLDELAKLKQLA</sequence>
<dbReference type="EMBL" id="MTKT01001158">
    <property type="protein sequence ID" value="OWM85662.1"/>
    <property type="molecule type" value="Genomic_DNA"/>
</dbReference>
<feature type="compositionally biased region" description="Polar residues" evidence="1">
    <location>
        <begin position="96"/>
        <end position="107"/>
    </location>
</feature>
<evidence type="ECO:0000313" key="2">
    <source>
        <dbReference type="EMBL" id="OWM85662.1"/>
    </source>
</evidence>
<dbReference type="InterPro" id="IPR010997">
    <property type="entry name" value="HRDC-like_sf"/>
</dbReference>
<dbReference type="AlphaFoldDB" id="A0A218XMZ0"/>
<dbReference type="PANTHER" id="PTHR21297">
    <property type="entry name" value="DNA-DIRECTED RNA POLYMERASE II"/>
    <property type="match status" value="1"/>
</dbReference>